<dbReference type="Gene3D" id="3.30.160.60">
    <property type="entry name" value="Classic Zinc Finger"/>
    <property type="match status" value="1"/>
</dbReference>
<protein>
    <submittedName>
        <fullName evidence="1">Protein YceG like protein</fullName>
    </submittedName>
</protein>
<name>A0A3S4I1C9_SALET</name>
<dbReference type="Proteomes" id="UP000269208">
    <property type="component" value="Chromosome"/>
</dbReference>
<accession>A0A3S4I1C9</accession>
<gene>
    <name evidence="1" type="primary">yceG_2</name>
    <name evidence="1" type="ORF">NCTC6754_06598</name>
</gene>
<dbReference type="AlphaFoldDB" id="A0A3S4I1C9"/>
<proteinExistence type="predicted"/>
<dbReference type="EMBL" id="LR134190">
    <property type="protein sequence ID" value="VEB60750.1"/>
    <property type="molecule type" value="Genomic_DNA"/>
</dbReference>
<evidence type="ECO:0000313" key="2">
    <source>
        <dbReference type="Proteomes" id="UP000269208"/>
    </source>
</evidence>
<organism evidence="1 2">
    <name type="scientific">Salmonella enterica I</name>
    <dbReference type="NCBI Taxonomy" id="59201"/>
    <lineage>
        <taxon>Bacteria</taxon>
        <taxon>Pseudomonadati</taxon>
        <taxon>Pseudomonadota</taxon>
        <taxon>Gammaproteobacteria</taxon>
        <taxon>Enterobacterales</taxon>
        <taxon>Enterobacteriaceae</taxon>
        <taxon>Salmonella</taxon>
    </lineage>
</organism>
<evidence type="ECO:0000313" key="1">
    <source>
        <dbReference type="EMBL" id="VEB60750.1"/>
    </source>
</evidence>
<sequence>MTVREMLELLESGKEAQFPLRFVEGMRLSDYLKQLREAPYIRHTFAG</sequence>
<reference evidence="1 2" key="1">
    <citation type="submission" date="2018-12" db="EMBL/GenBank/DDBJ databases">
        <authorList>
            <consortium name="Pathogen Informatics"/>
        </authorList>
    </citation>
    <scope>NUCLEOTIDE SEQUENCE [LARGE SCALE GENOMIC DNA]</scope>
    <source>
        <strain evidence="1 2">NCTC6754</strain>
    </source>
</reference>